<protein>
    <submittedName>
        <fullName evidence="2">PilZ domain-containing protein</fullName>
    </submittedName>
</protein>
<dbReference type="EMBL" id="DSRP01000601">
    <property type="protein sequence ID" value="HGG93015.1"/>
    <property type="molecule type" value="Genomic_DNA"/>
</dbReference>
<dbReference type="AlphaFoldDB" id="A0A7C4EM06"/>
<accession>A0A7C4EM06</accession>
<name>A0A7C4EM06_9BACT</name>
<gene>
    <name evidence="2" type="ORF">ENR59_08720</name>
</gene>
<dbReference type="GO" id="GO:0035438">
    <property type="term" value="F:cyclic-di-GMP binding"/>
    <property type="evidence" value="ECO:0007669"/>
    <property type="project" value="InterPro"/>
</dbReference>
<dbReference type="InterPro" id="IPR009875">
    <property type="entry name" value="PilZ_domain"/>
</dbReference>
<reference evidence="2" key="1">
    <citation type="journal article" date="2020" name="mSystems">
        <title>Genome- and Community-Level Interaction Insights into Carbon Utilization and Element Cycling Functions of Hydrothermarchaeota in Hydrothermal Sediment.</title>
        <authorList>
            <person name="Zhou Z."/>
            <person name="Liu Y."/>
            <person name="Xu W."/>
            <person name="Pan J."/>
            <person name="Luo Z.H."/>
            <person name="Li M."/>
        </authorList>
    </citation>
    <scope>NUCLEOTIDE SEQUENCE [LARGE SCALE GENOMIC DNA]</scope>
    <source>
        <strain evidence="2">SpSt-413</strain>
    </source>
</reference>
<sequence>MEEQRTFLRIPTNLRGRVRIAATGTELQLFREAPITSTTVSAMDLRSSGLHEGLVNALLAMDHKLDLLIGIHAQDSLQSDFPHVVEIIEISGAGVKLVCDAPRLEVGQYLELVITLTQLPIRMAGALGRLVREEIIDGRRVLAFDFEKIRDRDLESIVQFVFQTQRDELRVKKWE</sequence>
<evidence type="ECO:0000313" key="2">
    <source>
        <dbReference type="EMBL" id="HGG93015.1"/>
    </source>
</evidence>
<feature type="domain" description="PilZ" evidence="1">
    <location>
        <begin position="83"/>
        <end position="163"/>
    </location>
</feature>
<evidence type="ECO:0000259" key="1">
    <source>
        <dbReference type="Pfam" id="PF07238"/>
    </source>
</evidence>
<proteinExistence type="predicted"/>
<comment type="caution">
    <text evidence="2">The sequence shown here is derived from an EMBL/GenBank/DDBJ whole genome shotgun (WGS) entry which is preliminary data.</text>
</comment>
<dbReference type="Pfam" id="PF07238">
    <property type="entry name" value="PilZ"/>
    <property type="match status" value="1"/>
</dbReference>
<organism evidence="2">
    <name type="scientific">Fundidesulfovibrio putealis</name>
    <dbReference type="NCBI Taxonomy" id="270496"/>
    <lineage>
        <taxon>Bacteria</taxon>
        <taxon>Pseudomonadati</taxon>
        <taxon>Thermodesulfobacteriota</taxon>
        <taxon>Desulfovibrionia</taxon>
        <taxon>Desulfovibrionales</taxon>
        <taxon>Desulfovibrionaceae</taxon>
        <taxon>Fundidesulfovibrio</taxon>
    </lineage>
</organism>